<feature type="transmembrane region" description="Helical" evidence="3">
    <location>
        <begin position="697"/>
        <end position="718"/>
    </location>
</feature>
<gene>
    <name evidence="4" type="ORF">BO82DRAFT_328548</name>
</gene>
<feature type="region of interest" description="Disordered" evidence="2">
    <location>
        <begin position="723"/>
        <end position="742"/>
    </location>
</feature>
<evidence type="ECO:0000313" key="5">
    <source>
        <dbReference type="Proteomes" id="UP000248340"/>
    </source>
</evidence>
<dbReference type="STRING" id="1448315.A0A319CM91"/>
<evidence type="ECO:0000256" key="2">
    <source>
        <dbReference type="SAM" id="MobiDB-lite"/>
    </source>
</evidence>
<proteinExistence type="predicted"/>
<keyword evidence="5" id="KW-1185">Reference proteome</keyword>
<feature type="compositionally biased region" description="Acidic residues" evidence="2">
    <location>
        <begin position="58"/>
        <end position="67"/>
    </location>
</feature>
<dbReference type="GO" id="GO:0000976">
    <property type="term" value="F:transcription cis-regulatory region binding"/>
    <property type="evidence" value="ECO:0007669"/>
    <property type="project" value="TreeGrafter"/>
</dbReference>
<dbReference type="SUPFAM" id="SSF52058">
    <property type="entry name" value="L domain-like"/>
    <property type="match status" value="1"/>
</dbReference>
<organism evidence="4 5">
    <name type="scientific">Aspergillus uvarum CBS 121591</name>
    <dbReference type="NCBI Taxonomy" id="1448315"/>
    <lineage>
        <taxon>Eukaryota</taxon>
        <taxon>Fungi</taxon>
        <taxon>Dikarya</taxon>
        <taxon>Ascomycota</taxon>
        <taxon>Pezizomycotina</taxon>
        <taxon>Eurotiomycetes</taxon>
        <taxon>Eurotiomycetidae</taxon>
        <taxon>Eurotiales</taxon>
        <taxon>Aspergillaceae</taxon>
        <taxon>Aspergillus</taxon>
        <taxon>Aspergillus subgen. Circumdati</taxon>
    </lineage>
</organism>
<reference evidence="4 5" key="1">
    <citation type="submission" date="2016-12" db="EMBL/GenBank/DDBJ databases">
        <title>The genomes of Aspergillus section Nigri reveals drivers in fungal speciation.</title>
        <authorList>
            <consortium name="DOE Joint Genome Institute"/>
            <person name="Vesth T.C."/>
            <person name="Nybo J."/>
            <person name="Theobald S."/>
            <person name="Brandl J."/>
            <person name="Frisvad J.C."/>
            <person name="Nielsen K.F."/>
            <person name="Lyhne E.K."/>
            <person name="Kogle M.E."/>
            <person name="Kuo A."/>
            <person name="Riley R."/>
            <person name="Clum A."/>
            <person name="Nolan M."/>
            <person name="Lipzen A."/>
            <person name="Salamov A."/>
            <person name="Henrissat B."/>
            <person name="Wiebenga A."/>
            <person name="De Vries R.P."/>
            <person name="Grigoriev I.V."/>
            <person name="Mortensen U.H."/>
            <person name="Andersen M.R."/>
            <person name="Baker S.E."/>
        </authorList>
    </citation>
    <scope>NUCLEOTIDE SEQUENCE [LARGE SCALE GENOMIC DNA]</scope>
    <source>
        <strain evidence="4 5">CBS 121591</strain>
    </source>
</reference>
<feature type="region of interest" description="Disordered" evidence="2">
    <location>
        <begin position="106"/>
        <end position="147"/>
    </location>
</feature>
<evidence type="ECO:0000256" key="3">
    <source>
        <dbReference type="SAM" id="Phobius"/>
    </source>
</evidence>
<sequence length="887" mass="97816">MRIGRGCEPCRLDPPFRFKSVRHVYQKSNGTASKFELAWDSQQTWVKVPHSLTFVQESSDDSDDDNISDVPLVPRGDDHVPSNETPQDIPQFYTVLSHLPFPEIMYSQDESPRGHHDADNPAPHPTTPPIAEVQPFPGTSSSLSPQAIPMLSPIASASTWTSAASPTSAVSPRQGSSSSLSPREAHLLRLFIQKLAPWADICDLRSHFGTEVPRRALRYPMVLKAVLALAARHDAIVKGASDWEASEYHGQCLALLIAALALPEETYDDNLLFTVVILRMYEELELATDEKCHWVGSNRLLNRMSNSASSGGLAEAVSWQFLRQAIYACVVQHQPMQLNLANYERSVVFRRRDDASYANVIIFYCAKILRLWSGSHCSPVDETEWQHLVDSVEQWYQARPVSWQPLQYKDANPKEDRPFPEMWMISPQAAVGLQYYHTACIFLSASDRHWSVVSDYELARLKRVEERTISSHLVKVIGLSMSNETVENAYFMACHLLHRCTSSTTITSQADADNRLSSCSTIHGTLTISPSVTGTITLKQLETLNAGLTIQNASALTAFSAANLETVNGQFTIRNNAQLSTLTLSNLQKVSGELDAEDNSQLRDLVLDDLQYVNGALVLSGKFDRISFSDLKHVNGKTSIRSHGGSFRCSSLNSLRNGDDDDDDDDSNNNSNSNGVFRGSYSCSDGSSSGLSSGAKAGIAIGVIVLVLLIFLLVWVLMRRNRSRRKRRNADQDEGKSEYTAVGVGLSHDRNISNMEEKLKPRVSEPHEPDQTINLNSIPRKPLSPPPPSLSNDTHRTISTISPPSPPVPAALISGTESSSSSVPTADDQNALFLHAIPRRRPSETDVPLLDSGNVHEVPASPVAHRGLYELDAGPVRGTHQQPINHE</sequence>
<dbReference type="RefSeq" id="XP_025495341.1">
    <property type="nucleotide sequence ID" value="XM_025633015.1"/>
</dbReference>
<accession>A0A319CM91</accession>
<keyword evidence="3" id="KW-0472">Membrane</keyword>
<dbReference type="GO" id="GO:0045944">
    <property type="term" value="P:positive regulation of transcription by RNA polymerase II"/>
    <property type="evidence" value="ECO:0007669"/>
    <property type="project" value="TreeGrafter"/>
</dbReference>
<feature type="region of interest" description="Disordered" evidence="2">
    <location>
        <begin position="56"/>
        <end position="88"/>
    </location>
</feature>
<keyword evidence="3" id="KW-0812">Transmembrane</keyword>
<dbReference type="OrthoDB" id="4525710at2759"/>
<feature type="region of interest" description="Disordered" evidence="2">
    <location>
        <begin position="657"/>
        <end position="678"/>
    </location>
</feature>
<dbReference type="PANTHER" id="PTHR37534:SF25">
    <property type="entry name" value="ZN(II)2CYS6 TRANSCRIPTION FACTOR (EUROFUNG)"/>
    <property type="match status" value="1"/>
</dbReference>
<evidence type="ECO:0000313" key="4">
    <source>
        <dbReference type="EMBL" id="PYH85141.1"/>
    </source>
</evidence>
<keyword evidence="1" id="KW-0539">Nucleus</keyword>
<feature type="compositionally biased region" description="Basic and acidic residues" evidence="2">
    <location>
        <begin position="110"/>
        <end position="119"/>
    </location>
</feature>
<feature type="compositionally biased region" description="Basic and acidic residues" evidence="2">
    <location>
        <begin position="760"/>
        <end position="770"/>
    </location>
</feature>
<name>A0A319CM91_9EURO</name>
<dbReference type="Gene3D" id="3.80.20.20">
    <property type="entry name" value="Receptor L-domain"/>
    <property type="match status" value="1"/>
</dbReference>
<protein>
    <submittedName>
        <fullName evidence="4">Uncharacterized protein</fullName>
    </submittedName>
</protein>
<keyword evidence="3" id="KW-1133">Transmembrane helix</keyword>
<dbReference type="AlphaFoldDB" id="A0A319CM91"/>
<dbReference type="GO" id="GO:0003700">
    <property type="term" value="F:DNA-binding transcription factor activity"/>
    <property type="evidence" value="ECO:0007669"/>
    <property type="project" value="TreeGrafter"/>
</dbReference>
<dbReference type="VEuPathDB" id="FungiDB:BO82DRAFT_328548"/>
<dbReference type="EMBL" id="KZ821681">
    <property type="protein sequence ID" value="PYH85141.1"/>
    <property type="molecule type" value="Genomic_DNA"/>
</dbReference>
<dbReference type="InterPro" id="IPR036941">
    <property type="entry name" value="Rcpt_L-dom_sf"/>
</dbReference>
<dbReference type="GO" id="GO:0005634">
    <property type="term" value="C:nucleus"/>
    <property type="evidence" value="ECO:0007669"/>
    <property type="project" value="UniProtKB-SubCell"/>
</dbReference>
<dbReference type="GeneID" id="37135756"/>
<dbReference type="PANTHER" id="PTHR37534">
    <property type="entry name" value="TRANSCRIPTIONAL ACTIVATOR PROTEIN UGA3"/>
    <property type="match status" value="1"/>
</dbReference>
<dbReference type="Proteomes" id="UP000248340">
    <property type="component" value="Unassembled WGS sequence"/>
</dbReference>
<evidence type="ECO:0000256" key="1">
    <source>
        <dbReference type="ARBA" id="ARBA00023242"/>
    </source>
</evidence>
<feature type="region of interest" description="Disordered" evidence="2">
    <location>
        <begin position="760"/>
        <end position="805"/>
    </location>
</feature>